<evidence type="ECO:0000313" key="2">
    <source>
        <dbReference type="Proteomes" id="UP000232688"/>
    </source>
</evidence>
<protein>
    <submittedName>
        <fullName evidence="1">Uncharacterized protein</fullName>
    </submittedName>
</protein>
<sequence>MRVDLAEHTLLKEVEDALASIESLKKISEETRNFIKYSQKYRQIMHSKINFWSLEDSRINTLKEIQNWFVYDNKQKTESKGWISSQCQFDLILSINGFLRILKYLLSNYPGSIVQPKRISQDILEGLFGVIHEFGVDSSTHTLKSYGYALNKYQITALVSFEVKSFNYGKDSTGTGITTLIRSVFKNIFTDNLIMGKVKIPLESYNKNVDLDNFKIIHLQNERCSLIKTILYKNSIDELLQKWQNIIKKIAQKAILKKIGVQWLANWHAHFENNLNNFKCSGIYEKTMPNSLQIHLSADPHLIPEKTIVLELAEASKFSYIVGWIIYKLTKSDNITKSHSEFEAINIHLMILNSEQVVYEEDIQSQTTNVVSGQEFLEFMYKMESLVLLLFEKHKEFGPNILQYIHNSLLCNISLLEAFNTLLNISSQMLSMDKLKDTNFLYERIVSIYMRTMRKDIQHSTKIENNKHTLMKKSNIPTNPTLRLRKKGLIPLILDYLKKETPFSEEAISKGQIFVEK</sequence>
<dbReference type="Proteomes" id="UP000232688">
    <property type="component" value="Unassembled WGS sequence"/>
</dbReference>
<name>A0A2N0QSW0_9GLOM</name>
<proteinExistence type="predicted"/>
<dbReference type="VEuPathDB" id="FungiDB:RhiirFUN_021954"/>
<dbReference type="AlphaFoldDB" id="A0A2N0QSW0"/>
<gene>
    <name evidence="1" type="ORF">RhiirA1_477902</name>
</gene>
<dbReference type="EMBL" id="LLXH01003510">
    <property type="protein sequence ID" value="PKC54135.1"/>
    <property type="molecule type" value="Genomic_DNA"/>
</dbReference>
<reference evidence="1 2" key="1">
    <citation type="submission" date="2017-10" db="EMBL/GenBank/DDBJ databases">
        <title>Extensive intraspecific genome diversity in a model arbuscular mycorrhizal fungus.</title>
        <authorList>
            <person name="Chen E.C.H."/>
            <person name="Morin E."/>
            <person name="Baudet D."/>
            <person name="Noel J."/>
            <person name="Ndikumana S."/>
            <person name="Charron P."/>
            <person name="St-Onge C."/>
            <person name="Giorgi J."/>
            <person name="Grigoriev I.V."/>
            <person name="Roux C."/>
            <person name="Martin F.M."/>
            <person name="Corradi N."/>
        </authorList>
    </citation>
    <scope>NUCLEOTIDE SEQUENCE [LARGE SCALE GENOMIC DNA]</scope>
    <source>
        <strain evidence="1 2">A1</strain>
    </source>
</reference>
<dbReference type="VEuPathDB" id="FungiDB:RhiirA1_477902"/>
<comment type="caution">
    <text evidence="1">The sequence shown here is derived from an EMBL/GenBank/DDBJ whole genome shotgun (WGS) entry which is preliminary data.</text>
</comment>
<evidence type="ECO:0000313" key="1">
    <source>
        <dbReference type="EMBL" id="PKC54135.1"/>
    </source>
</evidence>
<reference evidence="1 2" key="2">
    <citation type="submission" date="2017-10" db="EMBL/GenBank/DDBJ databases">
        <title>Genome analyses suggest a sexual origin of heterokaryosis in a supposedly ancient asexual fungus.</title>
        <authorList>
            <person name="Corradi N."/>
            <person name="Sedzielewska K."/>
            <person name="Noel J."/>
            <person name="Charron P."/>
            <person name="Farinelli L."/>
            <person name="Marton T."/>
            <person name="Kruger M."/>
            <person name="Pelin A."/>
            <person name="Brachmann A."/>
            <person name="Corradi N."/>
        </authorList>
    </citation>
    <scope>NUCLEOTIDE SEQUENCE [LARGE SCALE GENOMIC DNA]</scope>
    <source>
        <strain evidence="1 2">A1</strain>
    </source>
</reference>
<organism evidence="1 2">
    <name type="scientific">Rhizophagus irregularis</name>
    <dbReference type="NCBI Taxonomy" id="588596"/>
    <lineage>
        <taxon>Eukaryota</taxon>
        <taxon>Fungi</taxon>
        <taxon>Fungi incertae sedis</taxon>
        <taxon>Mucoromycota</taxon>
        <taxon>Glomeromycotina</taxon>
        <taxon>Glomeromycetes</taxon>
        <taxon>Glomerales</taxon>
        <taxon>Glomeraceae</taxon>
        <taxon>Rhizophagus</taxon>
    </lineage>
</organism>
<accession>A0A2N0QSW0</accession>